<gene>
    <name evidence="1" type="ORF">A3Q29_03610</name>
</gene>
<evidence type="ECO:0000313" key="2">
    <source>
        <dbReference type="Proteomes" id="UP000179588"/>
    </source>
</evidence>
<proteinExistence type="predicted"/>
<reference evidence="1 2" key="1">
    <citation type="submission" date="2016-03" db="EMBL/GenBank/DDBJ databases">
        <title>Genome sequence of Providencia stuartii strain, isolated from the salivary glands of larval Lucilia sericata.</title>
        <authorList>
            <person name="Yuan Y."/>
            <person name="Zhang Y."/>
            <person name="Fu S."/>
            <person name="Crippen T.L."/>
            <person name="Visi D."/>
            <person name="Benbow M.E."/>
            <person name="Allen M."/>
            <person name="Tomberlin J.K."/>
            <person name="Sze S.-H."/>
            <person name="Tarone A.M."/>
        </authorList>
    </citation>
    <scope>NUCLEOTIDE SEQUENCE [LARGE SCALE GENOMIC DNA]</scope>
    <source>
        <strain evidence="1 2">Crippen</strain>
    </source>
</reference>
<evidence type="ECO:0000313" key="1">
    <source>
        <dbReference type="EMBL" id="OHT24797.1"/>
    </source>
</evidence>
<organism evidence="1 2">
    <name type="scientific">Providencia stuartii</name>
    <dbReference type="NCBI Taxonomy" id="588"/>
    <lineage>
        <taxon>Bacteria</taxon>
        <taxon>Pseudomonadati</taxon>
        <taxon>Pseudomonadota</taxon>
        <taxon>Gammaproteobacteria</taxon>
        <taxon>Enterobacterales</taxon>
        <taxon>Morganellaceae</taxon>
        <taxon>Providencia</taxon>
    </lineage>
</organism>
<keyword evidence="2" id="KW-1185">Reference proteome</keyword>
<name>A0A1S1HS14_PROST</name>
<dbReference type="EMBL" id="LVIE01000112">
    <property type="protein sequence ID" value="OHT24797.1"/>
    <property type="molecule type" value="Genomic_DNA"/>
</dbReference>
<accession>A0A1S1HS14</accession>
<sequence length="59" mass="7050">MLAVFEEPIYNDKSLIELYQYTYHFMSDNTEQFLQGSGIEQPKFDQAELYRYLINLGCM</sequence>
<protein>
    <submittedName>
        <fullName evidence="1">Uncharacterized protein</fullName>
    </submittedName>
</protein>
<comment type="caution">
    <text evidence="1">The sequence shown here is derived from an EMBL/GenBank/DDBJ whole genome shotgun (WGS) entry which is preliminary data.</text>
</comment>
<dbReference type="AlphaFoldDB" id="A0A1S1HS14"/>
<dbReference type="Proteomes" id="UP000179588">
    <property type="component" value="Unassembled WGS sequence"/>
</dbReference>